<evidence type="ECO:0000256" key="4">
    <source>
        <dbReference type="ARBA" id="ARBA00022989"/>
    </source>
</evidence>
<sequence length="399" mass="42822">MLLTNIQGVALILATLFSLFECHGDVEKINQGVRLESSSQTEFGTVSVRAGANSTNSTELTYGFVSCIVSVVFFGSNFVPVKKIDTGDGMFFQWVLCAAIWTVSLVVNIILHCPTFWPLAMLGGAIWATGNITVVPILKTIGLGLGILIWGSFNLLMGWASSRFGWFGIDPEEVAKPVLNYCGAGLCLLSAIIFFFVKTDVQSSTSAEETPLLIDSRINSEGLASSDESWVDTLSPKTKRLIGSGLAVIAGLLYGSSFVPVLHIKNHAARNDSAFAGASQFDLDYVFAQFSGIFLTSTVYFLIYCAVMKNKPKVYSKAILPGFASGIMWGIATCCWFLANNYLSAVVSFPIITAGPGLIAAVWGVLVFKEVKGLRNGIVLVLAFCIVLSGALLTAFSKM</sequence>
<proteinExistence type="inferred from homology"/>
<keyword evidence="7" id="KW-0732">Signal</keyword>
<feature type="transmembrane region" description="Helical" evidence="6">
    <location>
        <begin position="378"/>
        <end position="396"/>
    </location>
</feature>
<evidence type="ECO:0000313" key="9">
    <source>
        <dbReference type="Proteomes" id="UP001046870"/>
    </source>
</evidence>
<reference evidence="8" key="1">
    <citation type="submission" date="2021-01" db="EMBL/GenBank/DDBJ databases">
        <authorList>
            <person name="Zahm M."/>
            <person name="Roques C."/>
            <person name="Cabau C."/>
            <person name="Klopp C."/>
            <person name="Donnadieu C."/>
            <person name="Jouanno E."/>
            <person name="Lampietro C."/>
            <person name="Louis A."/>
            <person name="Herpin A."/>
            <person name="Echchiki A."/>
            <person name="Berthelot C."/>
            <person name="Parey E."/>
            <person name="Roest-Crollius H."/>
            <person name="Braasch I."/>
            <person name="Postlethwait J."/>
            <person name="Bobe J."/>
            <person name="Montfort J."/>
            <person name="Bouchez O."/>
            <person name="Begum T."/>
            <person name="Mejri S."/>
            <person name="Adams A."/>
            <person name="Chen W.-J."/>
            <person name="Guiguen Y."/>
        </authorList>
    </citation>
    <scope>NUCLEOTIDE SEQUENCE</scope>
    <source>
        <strain evidence="8">YG-15Mar2019-1</strain>
        <tissue evidence="8">Brain</tissue>
    </source>
</reference>
<feature type="transmembrane region" description="Helical" evidence="6">
    <location>
        <begin position="345"/>
        <end position="366"/>
    </location>
</feature>
<dbReference type="Proteomes" id="UP001046870">
    <property type="component" value="Chromosome 20"/>
</dbReference>
<feature type="chain" id="PRO_5039570714" description="Transmembrane protein 144" evidence="7">
    <location>
        <begin position="25"/>
        <end position="399"/>
    </location>
</feature>
<dbReference type="InterPro" id="IPR037185">
    <property type="entry name" value="EmrE-like"/>
</dbReference>
<keyword evidence="5 6" id="KW-0472">Membrane</keyword>
<dbReference type="PANTHER" id="PTHR16119">
    <property type="entry name" value="TRANSMEMBRANE PROTEIN 144"/>
    <property type="match status" value="1"/>
</dbReference>
<feature type="transmembrane region" description="Helical" evidence="6">
    <location>
        <begin position="117"/>
        <end position="138"/>
    </location>
</feature>
<evidence type="ECO:0008006" key="10">
    <source>
        <dbReference type="Google" id="ProtNLM"/>
    </source>
</evidence>
<keyword evidence="4 6" id="KW-1133">Transmembrane helix</keyword>
<evidence type="ECO:0000313" key="8">
    <source>
        <dbReference type="EMBL" id="KAG7458775.1"/>
    </source>
</evidence>
<evidence type="ECO:0000256" key="1">
    <source>
        <dbReference type="ARBA" id="ARBA00004141"/>
    </source>
</evidence>
<organism evidence="8 9">
    <name type="scientific">Megalops atlanticus</name>
    <name type="common">Tarpon</name>
    <name type="synonym">Clupea gigantea</name>
    <dbReference type="NCBI Taxonomy" id="7932"/>
    <lineage>
        <taxon>Eukaryota</taxon>
        <taxon>Metazoa</taxon>
        <taxon>Chordata</taxon>
        <taxon>Craniata</taxon>
        <taxon>Vertebrata</taxon>
        <taxon>Euteleostomi</taxon>
        <taxon>Actinopterygii</taxon>
        <taxon>Neopterygii</taxon>
        <taxon>Teleostei</taxon>
        <taxon>Elopiformes</taxon>
        <taxon>Megalopidae</taxon>
        <taxon>Megalops</taxon>
    </lineage>
</organism>
<evidence type="ECO:0000256" key="2">
    <source>
        <dbReference type="ARBA" id="ARBA00005731"/>
    </source>
</evidence>
<dbReference type="PANTHER" id="PTHR16119:SF17">
    <property type="entry name" value="TRANSMEMBRANE PROTEIN 144"/>
    <property type="match status" value="1"/>
</dbReference>
<name>A0A9D3T355_MEGAT</name>
<comment type="similarity">
    <text evidence="2">Belongs to the TMEM144 family.</text>
</comment>
<evidence type="ECO:0000256" key="5">
    <source>
        <dbReference type="ARBA" id="ARBA00023136"/>
    </source>
</evidence>
<dbReference type="Pfam" id="PF07857">
    <property type="entry name" value="TMEM144"/>
    <property type="match status" value="1"/>
</dbReference>
<dbReference type="SUPFAM" id="SSF103481">
    <property type="entry name" value="Multidrug resistance efflux transporter EmrE"/>
    <property type="match status" value="1"/>
</dbReference>
<feature type="signal peptide" evidence="7">
    <location>
        <begin position="1"/>
        <end position="24"/>
    </location>
</feature>
<dbReference type="InterPro" id="IPR010651">
    <property type="entry name" value="Sugar_transport"/>
</dbReference>
<feature type="transmembrane region" description="Helical" evidence="6">
    <location>
        <begin position="91"/>
        <end position="111"/>
    </location>
</feature>
<protein>
    <recommendedName>
        <fullName evidence="10">Transmembrane protein 144</fullName>
    </recommendedName>
</protein>
<evidence type="ECO:0000256" key="3">
    <source>
        <dbReference type="ARBA" id="ARBA00022692"/>
    </source>
</evidence>
<dbReference type="InterPro" id="IPR012435">
    <property type="entry name" value="TMEM144"/>
</dbReference>
<feature type="transmembrane region" description="Helical" evidence="6">
    <location>
        <begin position="319"/>
        <end position="339"/>
    </location>
</feature>
<dbReference type="AlphaFoldDB" id="A0A9D3T355"/>
<feature type="transmembrane region" description="Helical" evidence="6">
    <location>
        <begin position="145"/>
        <end position="166"/>
    </location>
</feature>
<keyword evidence="9" id="KW-1185">Reference proteome</keyword>
<comment type="caution">
    <text evidence="8">The sequence shown here is derived from an EMBL/GenBank/DDBJ whole genome shotgun (WGS) entry which is preliminary data.</text>
</comment>
<gene>
    <name evidence="8" type="ORF">MATL_G00224130</name>
</gene>
<dbReference type="EMBL" id="JAFDVH010000020">
    <property type="protein sequence ID" value="KAG7458775.1"/>
    <property type="molecule type" value="Genomic_DNA"/>
</dbReference>
<keyword evidence="3 6" id="KW-0812">Transmembrane</keyword>
<evidence type="ECO:0000256" key="6">
    <source>
        <dbReference type="SAM" id="Phobius"/>
    </source>
</evidence>
<comment type="subcellular location">
    <subcellularLocation>
        <location evidence="1">Membrane</location>
        <topology evidence="1">Multi-pass membrane protein</topology>
    </subcellularLocation>
</comment>
<dbReference type="GO" id="GO:0015144">
    <property type="term" value="F:carbohydrate transmembrane transporter activity"/>
    <property type="evidence" value="ECO:0007669"/>
    <property type="project" value="InterPro"/>
</dbReference>
<evidence type="ECO:0000256" key="7">
    <source>
        <dbReference type="SAM" id="SignalP"/>
    </source>
</evidence>
<feature type="transmembrane region" description="Helical" evidence="6">
    <location>
        <begin position="241"/>
        <end position="265"/>
    </location>
</feature>
<dbReference type="GO" id="GO:0016020">
    <property type="term" value="C:membrane"/>
    <property type="evidence" value="ECO:0007669"/>
    <property type="project" value="UniProtKB-SubCell"/>
</dbReference>
<dbReference type="OrthoDB" id="426527at2759"/>
<accession>A0A9D3T355</accession>
<feature type="transmembrane region" description="Helical" evidence="6">
    <location>
        <begin position="285"/>
        <end position="307"/>
    </location>
</feature>
<feature type="transmembrane region" description="Helical" evidence="6">
    <location>
        <begin position="60"/>
        <end position="79"/>
    </location>
</feature>
<feature type="transmembrane region" description="Helical" evidence="6">
    <location>
        <begin position="178"/>
        <end position="197"/>
    </location>
</feature>